<evidence type="ECO:0000259" key="1">
    <source>
        <dbReference type="PROSITE" id="PS50234"/>
    </source>
</evidence>
<dbReference type="Pfam" id="PF10138">
    <property type="entry name" value="vWA-TerF-like"/>
    <property type="match status" value="2"/>
</dbReference>
<sequence>MTNLIDLTKKVGIVLEKKKLTGVKAEIILAIDQSGSMSSLYKNGTVQQIVERLLAIGMNMDANKEIDVFQFNNGANFVGTATEANHATFVKDTKMTVSGGTKYAPVMELIVSKYGIALSGNQEPAKKSLFGGLFSKKAKEIPIKPEHPTFVLFITDGNNSDKSEATRIVRESANQPIFWQFVGIGKEKFAFLQKLDDLKDRYVDNADFFKISNVAKVSDEELYDKLLTEFPDWLLQVKAKGMLS</sequence>
<dbReference type="InterPro" id="IPR019303">
    <property type="entry name" value="vWA_TerF_C"/>
</dbReference>
<dbReference type="InterPro" id="IPR002035">
    <property type="entry name" value="VWF_A"/>
</dbReference>
<dbReference type="SUPFAM" id="SSF53300">
    <property type="entry name" value="vWA-like"/>
    <property type="match status" value="1"/>
</dbReference>
<evidence type="ECO:0000313" key="3">
    <source>
        <dbReference type="Proteomes" id="UP001549104"/>
    </source>
</evidence>
<evidence type="ECO:0000313" key="2">
    <source>
        <dbReference type="EMBL" id="MET3656505.1"/>
    </source>
</evidence>
<dbReference type="EMBL" id="JBEPME010000001">
    <property type="protein sequence ID" value="MET3656505.1"/>
    <property type="molecule type" value="Genomic_DNA"/>
</dbReference>
<comment type="caution">
    <text evidence="2">The sequence shown here is derived from an EMBL/GenBank/DDBJ whole genome shotgun (WGS) entry which is preliminary data.</text>
</comment>
<reference evidence="2 3" key="1">
    <citation type="submission" date="2024-06" db="EMBL/GenBank/DDBJ databases">
        <title>Sorghum-associated microbial communities from plants grown in Nebraska, USA.</title>
        <authorList>
            <person name="Schachtman D."/>
        </authorList>
    </citation>
    <scope>NUCLEOTIDE SEQUENCE [LARGE SCALE GENOMIC DNA]</scope>
    <source>
        <strain evidence="2 3">1288</strain>
    </source>
</reference>
<keyword evidence="3" id="KW-1185">Reference proteome</keyword>
<dbReference type="Proteomes" id="UP001549104">
    <property type="component" value="Unassembled WGS sequence"/>
</dbReference>
<name>A0ABV2K5Z4_SPOPS</name>
<dbReference type="Gene3D" id="3.40.50.410">
    <property type="entry name" value="von Willebrand factor, type A domain"/>
    <property type="match status" value="1"/>
</dbReference>
<dbReference type="RefSeq" id="WP_067210526.1">
    <property type="nucleotide sequence ID" value="NZ_CP014616.1"/>
</dbReference>
<feature type="domain" description="VWFA" evidence="1">
    <location>
        <begin position="26"/>
        <end position="226"/>
    </location>
</feature>
<proteinExistence type="predicted"/>
<protein>
    <recommendedName>
        <fullName evidence="1">VWFA domain-containing protein</fullName>
    </recommendedName>
</protein>
<gene>
    <name evidence="2" type="ORF">ABIC55_001589</name>
</gene>
<organism evidence="2 3">
    <name type="scientific">Sporosarcina psychrophila</name>
    <name type="common">Bacillus psychrophilus</name>
    <dbReference type="NCBI Taxonomy" id="1476"/>
    <lineage>
        <taxon>Bacteria</taxon>
        <taxon>Bacillati</taxon>
        <taxon>Bacillota</taxon>
        <taxon>Bacilli</taxon>
        <taxon>Bacillales</taxon>
        <taxon>Caryophanaceae</taxon>
        <taxon>Sporosarcina</taxon>
    </lineage>
</organism>
<dbReference type="InterPro" id="IPR036465">
    <property type="entry name" value="vWFA_dom_sf"/>
</dbReference>
<accession>A0ABV2K5Z4</accession>
<dbReference type="PROSITE" id="PS50234">
    <property type="entry name" value="VWFA"/>
    <property type="match status" value="1"/>
</dbReference>
<dbReference type="SMART" id="SM00327">
    <property type="entry name" value="VWA"/>
    <property type="match status" value="1"/>
</dbReference>